<keyword evidence="3" id="KW-1185">Reference proteome</keyword>
<sequence>MEPFEIQGHWWTPNRPERCPGTLRCNEAGELHLHLFGAIVDSDRAVGNSFDIVYGEVVKLAGVKRTAPKGDFVTLLHSFVSSEHLNSSGTHTQTLFANRAFFGDTLLPSDAEWITRANLRISGLAGWASEVTGITRGAGSLFSKSWVRPEPIRIGFPKGELLLGAAVSAPSRARQWSLEESLGFSLTYHSPVTDSQLSKDAWVLQNFLTFATDRPNALTRLEVDRDGDEGMIPMTILGPAVFDDASAAEGVTPHELLFGYAAVSNRFEDVIRCWFDLSDKHPGAFAIYFGLKYNPPRYSDLRFQLMGQALSLYYTDNNARGTVHRSTNISSDSLTTSLDPLVRDELARTHPLLVLTSALRTFTGRFAVVFDPLIRAHDDNSRRPFLQMATRTFQYVIGREYGAPDEPKGTTYHWLTELLGFLWKIAILNDLGFTTEEQQKLLAQNRMYQHIRDQIALGFFDPARLKP</sequence>
<dbReference type="EMBL" id="CP053452">
    <property type="protein sequence ID" value="QJW93730.1"/>
    <property type="molecule type" value="Genomic_DNA"/>
</dbReference>
<gene>
    <name evidence="2" type="ORF">FTUN_1241</name>
</gene>
<evidence type="ECO:0000313" key="3">
    <source>
        <dbReference type="Proteomes" id="UP000503447"/>
    </source>
</evidence>
<accession>A0A6M5YK66</accession>
<organism evidence="2 3">
    <name type="scientific">Frigoriglobus tundricola</name>
    <dbReference type="NCBI Taxonomy" id="2774151"/>
    <lineage>
        <taxon>Bacteria</taxon>
        <taxon>Pseudomonadati</taxon>
        <taxon>Planctomycetota</taxon>
        <taxon>Planctomycetia</taxon>
        <taxon>Gemmatales</taxon>
        <taxon>Gemmataceae</taxon>
        <taxon>Frigoriglobus</taxon>
    </lineage>
</organism>
<name>A0A6M5YK66_9BACT</name>
<evidence type="ECO:0000259" key="1">
    <source>
        <dbReference type="Pfam" id="PF18862"/>
    </source>
</evidence>
<proteinExistence type="predicted"/>
<evidence type="ECO:0000313" key="2">
    <source>
        <dbReference type="EMBL" id="QJW93730.1"/>
    </source>
</evidence>
<dbReference type="KEGG" id="ftj:FTUN_1241"/>
<dbReference type="Pfam" id="PF18862">
    <property type="entry name" value="ApeA_NTD1"/>
    <property type="match status" value="1"/>
</dbReference>
<dbReference type="InterPro" id="IPR041223">
    <property type="entry name" value="ApeA_NTD"/>
</dbReference>
<dbReference type="RefSeq" id="WP_171469879.1">
    <property type="nucleotide sequence ID" value="NZ_CP053452.2"/>
</dbReference>
<dbReference type="AlphaFoldDB" id="A0A6M5YK66"/>
<dbReference type="Proteomes" id="UP000503447">
    <property type="component" value="Chromosome"/>
</dbReference>
<feature type="domain" description="ApeA N-terminal" evidence="1">
    <location>
        <begin position="5"/>
        <end position="274"/>
    </location>
</feature>
<protein>
    <recommendedName>
        <fullName evidence="1">ApeA N-terminal domain-containing protein</fullName>
    </recommendedName>
</protein>
<reference evidence="3" key="1">
    <citation type="submission" date="2020-05" db="EMBL/GenBank/DDBJ databases">
        <title>Frigoriglobus tundricola gen. nov., sp. nov., a psychrotolerant cellulolytic planctomycete of the family Gemmataceae with two divergent copies of 16S rRNA gene.</title>
        <authorList>
            <person name="Kulichevskaya I.S."/>
            <person name="Ivanova A.A."/>
            <person name="Naumoff D.G."/>
            <person name="Beletsky A.V."/>
            <person name="Rijpstra W.I.C."/>
            <person name="Sinninghe Damste J.S."/>
            <person name="Mardanov A.V."/>
            <person name="Ravin N.V."/>
            <person name="Dedysh S.N."/>
        </authorList>
    </citation>
    <scope>NUCLEOTIDE SEQUENCE [LARGE SCALE GENOMIC DNA]</scope>
    <source>
        <strain evidence="3">PL17</strain>
    </source>
</reference>